<evidence type="ECO:0000256" key="2">
    <source>
        <dbReference type="SAM" id="SignalP"/>
    </source>
</evidence>
<dbReference type="RefSeq" id="WP_160626166.1">
    <property type="nucleotide sequence ID" value="NZ_CP047593.1"/>
</dbReference>
<dbReference type="Proteomes" id="UP000464954">
    <property type="component" value="Chromosome"/>
</dbReference>
<evidence type="ECO:0000256" key="1">
    <source>
        <dbReference type="SAM" id="MobiDB-lite"/>
    </source>
</evidence>
<evidence type="ECO:0000313" key="4">
    <source>
        <dbReference type="EMBL" id="QHI68132.1"/>
    </source>
</evidence>
<proteinExistence type="predicted"/>
<dbReference type="KEGG" id="taer:GT409_01240"/>
<evidence type="ECO:0000313" key="5">
    <source>
        <dbReference type="Proteomes" id="UP000464954"/>
    </source>
</evidence>
<accession>A0A6P1M1Z7</accession>
<sequence length="344" mass="36216">MRCLPAILILALTGSVQAITRYAAPDGTGQPPYTTPETAASVLQDVADICEPGDEILAAPGIYTNGSKCVSGTLTNRVALPDGVTLRSINGPETTMIEGIRPASSNAVRCVYLGRKARLIGFTLRNGGTRGYLQDGYSGQSGGGAFCEEGAELENCILIDNDAHNYGGGLYGGIARNCIIANNDALRGGGAALVELHNCLIIGNRVSHLGAGAYRSKLFNCTVRLNTSNYSGGGVYETDATDSIVLENSVKWINTNHCWGVFTRTCTIPLPDRGENNLTDLTEATGLGVDLSLLPSIPDNVKTNSPAKSRNKMDRKKAALGLDDSKPTGKSKKTGHRQSPLSAE</sequence>
<feature type="region of interest" description="Disordered" evidence="1">
    <location>
        <begin position="298"/>
        <end position="344"/>
    </location>
</feature>
<dbReference type="Pfam" id="PF05048">
    <property type="entry name" value="NosD"/>
    <property type="match status" value="1"/>
</dbReference>
<dbReference type="InterPro" id="IPR012334">
    <property type="entry name" value="Pectin_lyas_fold"/>
</dbReference>
<dbReference type="InterPro" id="IPR011050">
    <property type="entry name" value="Pectin_lyase_fold/virulence"/>
</dbReference>
<dbReference type="Gene3D" id="2.160.20.10">
    <property type="entry name" value="Single-stranded right-handed beta-helix, Pectin lyase-like"/>
    <property type="match status" value="1"/>
</dbReference>
<organism evidence="4 5">
    <name type="scientific">Tichowtungia aerotolerans</name>
    <dbReference type="NCBI Taxonomy" id="2697043"/>
    <lineage>
        <taxon>Bacteria</taxon>
        <taxon>Pseudomonadati</taxon>
        <taxon>Kiritimatiellota</taxon>
        <taxon>Tichowtungiia</taxon>
        <taxon>Tichowtungiales</taxon>
        <taxon>Tichowtungiaceae</taxon>
        <taxon>Tichowtungia</taxon>
    </lineage>
</organism>
<dbReference type="SUPFAM" id="SSF51126">
    <property type="entry name" value="Pectin lyase-like"/>
    <property type="match status" value="1"/>
</dbReference>
<feature type="chain" id="PRO_5026833093" description="Periplasmic copper-binding protein NosD beta helix domain-containing protein" evidence="2">
    <location>
        <begin position="19"/>
        <end position="344"/>
    </location>
</feature>
<evidence type="ECO:0000259" key="3">
    <source>
        <dbReference type="Pfam" id="PF05048"/>
    </source>
</evidence>
<keyword evidence="5" id="KW-1185">Reference proteome</keyword>
<keyword evidence="2" id="KW-0732">Signal</keyword>
<dbReference type="EMBL" id="CP047593">
    <property type="protein sequence ID" value="QHI68132.1"/>
    <property type="molecule type" value="Genomic_DNA"/>
</dbReference>
<feature type="domain" description="Periplasmic copper-binding protein NosD beta helix" evidence="3">
    <location>
        <begin position="153"/>
        <end position="251"/>
    </location>
</feature>
<name>A0A6P1M1Z7_9BACT</name>
<dbReference type="AlphaFoldDB" id="A0A6P1M1Z7"/>
<dbReference type="InterPro" id="IPR007742">
    <property type="entry name" value="NosD_dom"/>
</dbReference>
<gene>
    <name evidence="4" type="ORF">GT409_01240</name>
</gene>
<reference evidence="4 5" key="1">
    <citation type="submission" date="2020-01" db="EMBL/GenBank/DDBJ databases">
        <title>Ponticoccus aerotolerans gen. nov., sp. nov., an anaerobic bacterium and proposal of Ponticoccusceae fam. nov., Ponticoccusles ord. nov. and Ponticoccuse classis nov. in the phylum Kiritimatiellaeota.</title>
        <authorList>
            <person name="Zhou L.Y."/>
            <person name="Du Z.J."/>
        </authorList>
    </citation>
    <scope>NUCLEOTIDE SEQUENCE [LARGE SCALE GENOMIC DNA]</scope>
    <source>
        <strain evidence="4 5">S-5007</strain>
    </source>
</reference>
<protein>
    <recommendedName>
        <fullName evidence="3">Periplasmic copper-binding protein NosD beta helix domain-containing protein</fullName>
    </recommendedName>
</protein>
<feature type="signal peptide" evidence="2">
    <location>
        <begin position="1"/>
        <end position="18"/>
    </location>
</feature>